<dbReference type="VEuPathDB" id="FungiDB:CAWG_05528"/>
<reference evidence="1 2" key="1">
    <citation type="journal article" date="2009" name="Nature">
        <title>Evolution of pathogenicity and sexual reproduction in eight Candida genomes.</title>
        <authorList>
            <person name="Butler G."/>
            <person name="Rasmussen M.D."/>
            <person name="Lin M.F."/>
            <person name="Santos M.A."/>
            <person name="Sakthikumar S."/>
            <person name="Munro C.A."/>
            <person name="Rheinbay E."/>
            <person name="Grabherr M."/>
            <person name="Forche A."/>
            <person name="Reedy J.L."/>
            <person name="Agrafioti I."/>
            <person name="Arnaud M.B."/>
            <person name="Bates S."/>
            <person name="Brown A.J."/>
            <person name="Brunke S."/>
            <person name="Costanzo M.C."/>
            <person name="Fitzpatrick D.A."/>
            <person name="de Groot P.W."/>
            <person name="Harris D."/>
            <person name="Hoyer L.L."/>
            <person name="Hube B."/>
            <person name="Klis F.M."/>
            <person name="Kodira C."/>
            <person name="Lennard N."/>
            <person name="Logue M.E."/>
            <person name="Martin R."/>
            <person name="Neiman A.M."/>
            <person name="Nikolaou E."/>
            <person name="Quail M.A."/>
            <person name="Quinn J."/>
            <person name="Santos M.C."/>
            <person name="Schmitzberger F.F."/>
            <person name="Sherlock G."/>
            <person name="Shah P."/>
            <person name="Silverstein K.A."/>
            <person name="Skrzypek M.S."/>
            <person name="Soll D."/>
            <person name="Staggs R."/>
            <person name="Stansfield I."/>
            <person name="Stumpf M.P."/>
            <person name="Sudbery P.E."/>
            <person name="Srikantha T."/>
            <person name="Zeng Q."/>
            <person name="Berman J."/>
            <person name="Berriman M."/>
            <person name="Heitman J."/>
            <person name="Gow N.A."/>
            <person name="Lorenz M.C."/>
            <person name="Birren B.W."/>
            <person name="Kellis M."/>
            <person name="Cuomo C.A."/>
        </authorList>
    </citation>
    <scope>NUCLEOTIDE SEQUENCE [LARGE SCALE GENOMIC DNA]</scope>
    <source>
        <strain evidence="1 2">WO-1</strain>
    </source>
</reference>
<accession>C4YTN3</accession>
<name>C4YTN3_CANAW</name>
<dbReference type="OMA" id="CIQREGK"/>
<gene>
    <name evidence="1" type="ORF">CAWG_05528</name>
</gene>
<evidence type="ECO:0000313" key="1">
    <source>
        <dbReference type="EMBL" id="EEQ46974.1"/>
    </source>
</evidence>
<protein>
    <submittedName>
        <fullName evidence="1">Uncharacterized protein</fullName>
    </submittedName>
</protein>
<dbReference type="AlphaFoldDB" id="C4YTN3"/>
<dbReference type="Proteomes" id="UP000001429">
    <property type="component" value="Chromosome 7"/>
</dbReference>
<keyword evidence="2" id="KW-1185">Reference proteome</keyword>
<organism evidence="1 2">
    <name type="scientific">Candida albicans (strain WO-1)</name>
    <name type="common">Yeast</name>
    <dbReference type="NCBI Taxonomy" id="294748"/>
    <lineage>
        <taxon>Eukaryota</taxon>
        <taxon>Fungi</taxon>
        <taxon>Dikarya</taxon>
        <taxon>Ascomycota</taxon>
        <taxon>Saccharomycotina</taxon>
        <taxon>Pichiomycetes</taxon>
        <taxon>Debaryomycetaceae</taxon>
        <taxon>Candida/Lodderomyces clade</taxon>
        <taxon>Candida</taxon>
    </lineage>
</organism>
<dbReference type="PaxDb" id="5476-C4YTN3"/>
<proteinExistence type="predicted"/>
<evidence type="ECO:0000313" key="2">
    <source>
        <dbReference type="Proteomes" id="UP000001429"/>
    </source>
</evidence>
<sequence length="116" mass="12961">MKKHVLLCNLAGELNIGSLRRSSALHSTFFLLMENISTSSGGSSCCCLHFARSCFPLILSSDYSVFVNCIQREGKKKQQKGNLNIRQSFNPTTCADIFILLDCMYYYHGGGSYFLV</sequence>
<dbReference type="EMBL" id="CM000313">
    <property type="protein sequence ID" value="EEQ46974.1"/>
    <property type="molecule type" value="Genomic_DNA"/>
</dbReference>
<dbReference type="HOGENOM" id="CLU_2096535_0_0_1"/>